<name>A0A2S2NT31_SCHGA</name>
<evidence type="ECO:0000256" key="2">
    <source>
        <dbReference type="SAM" id="Phobius"/>
    </source>
</evidence>
<dbReference type="GO" id="GO:0036374">
    <property type="term" value="F:glutathione hydrolase activity"/>
    <property type="evidence" value="ECO:0007669"/>
    <property type="project" value="InterPro"/>
</dbReference>
<dbReference type="GO" id="GO:0006751">
    <property type="term" value="P:glutathione catabolic process"/>
    <property type="evidence" value="ECO:0007669"/>
    <property type="project" value="InterPro"/>
</dbReference>
<dbReference type="InterPro" id="IPR000101">
    <property type="entry name" value="GGT_peptidase"/>
</dbReference>
<dbReference type="AlphaFoldDB" id="A0A2S2NT31"/>
<dbReference type="PANTHER" id="PTHR11686:SF9">
    <property type="entry name" value="RE13973P"/>
    <property type="match status" value="1"/>
</dbReference>
<protein>
    <submittedName>
        <fullName evidence="3">Gamma-glutamyltranspeptidase 1</fullName>
    </submittedName>
</protein>
<feature type="binding site" evidence="1">
    <location>
        <position position="125"/>
    </location>
    <ligand>
        <name>L-glutamate</name>
        <dbReference type="ChEBI" id="CHEBI:29985"/>
    </ligand>
</feature>
<dbReference type="Pfam" id="PF01019">
    <property type="entry name" value="G_glu_transpept"/>
    <property type="match status" value="1"/>
</dbReference>
<dbReference type="SUPFAM" id="SSF56235">
    <property type="entry name" value="N-terminal nucleophile aminohydrolases (Ntn hydrolases)"/>
    <property type="match status" value="1"/>
</dbReference>
<proteinExistence type="predicted"/>
<evidence type="ECO:0000313" key="3">
    <source>
        <dbReference type="EMBL" id="MBY20351.1"/>
    </source>
</evidence>
<accession>A0A2S2NT31</accession>
<evidence type="ECO:0000256" key="1">
    <source>
        <dbReference type="PIRSR" id="PIRSR600101-2"/>
    </source>
</evidence>
<dbReference type="EMBL" id="GGMR01007732">
    <property type="protein sequence ID" value="MBY20351.1"/>
    <property type="molecule type" value="Transcribed_RNA"/>
</dbReference>
<organism evidence="3">
    <name type="scientific">Schizaphis graminum</name>
    <name type="common">Green bug aphid</name>
    <dbReference type="NCBI Taxonomy" id="13262"/>
    <lineage>
        <taxon>Eukaryota</taxon>
        <taxon>Metazoa</taxon>
        <taxon>Ecdysozoa</taxon>
        <taxon>Arthropoda</taxon>
        <taxon>Hexapoda</taxon>
        <taxon>Insecta</taxon>
        <taxon>Pterygota</taxon>
        <taxon>Neoptera</taxon>
        <taxon>Paraneoptera</taxon>
        <taxon>Hemiptera</taxon>
        <taxon>Sternorrhyncha</taxon>
        <taxon>Aphidomorpha</taxon>
        <taxon>Aphidoidea</taxon>
        <taxon>Aphididae</taxon>
        <taxon>Aphidini</taxon>
        <taxon>Schizaphis</taxon>
    </lineage>
</organism>
<dbReference type="InterPro" id="IPR029055">
    <property type="entry name" value="Ntn_hydrolases_N"/>
</dbReference>
<sequence length="162" mass="17222">MAICRLQSSRCLILLALSILIAIVSLLFIISQRDVVNEIPDPEFELPPSSMPMGLYSKVGVVSNGGPCAQIGVDVMAKGGNAVDAAIATMVCDGALCPQFKGLGGGFLMSIYNATTKKVMSIDARESAPSAATDSMFVEEPKLAVHGTYIINTKKIFLYNIY</sequence>
<gene>
    <name evidence="3" type="primary">Ggt1_1</name>
    <name evidence="3" type="ORF">g.65756</name>
</gene>
<dbReference type="GO" id="GO:0005886">
    <property type="term" value="C:plasma membrane"/>
    <property type="evidence" value="ECO:0007669"/>
    <property type="project" value="TreeGrafter"/>
</dbReference>
<dbReference type="PANTHER" id="PTHR11686">
    <property type="entry name" value="GAMMA GLUTAMYL TRANSPEPTIDASE"/>
    <property type="match status" value="1"/>
</dbReference>
<keyword evidence="2" id="KW-0472">Membrane</keyword>
<reference evidence="3" key="1">
    <citation type="submission" date="2018-04" db="EMBL/GenBank/DDBJ databases">
        <title>Transcriptome of Schizaphis graminum biotype I.</title>
        <authorList>
            <person name="Scully E.D."/>
            <person name="Geib S.M."/>
            <person name="Palmer N.A."/>
            <person name="Koch K."/>
            <person name="Bradshaw J."/>
            <person name="Heng-Moss T."/>
            <person name="Sarath G."/>
        </authorList>
    </citation>
    <scope>NUCLEOTIDE SEQUENCE</scope>
</reference>
<keyword evidence="2" id="KW-0812">Transmembrane</keyword>
<feature type="transmembrane region" description="Helical" evidence="2">
    <location>
        <begin position="12"/>
        <end position="30"/>
    </location>
</feature>
<keyword evidence="2" id="KW-1133">Transmembrane helix</keyword>